<evidence type="ECO:0008006" key="12">
    <source>
        <dbReference type="Google" id="ProtNLM"/>
    </source>
</evidence>
<dbReference type="InterPro" id="IPR036291">
    <property type="entry name" value="NAD(P)-bd_dom_sf"/>
</dbReference>
<dbReference type="SMART" id="SM00823">
    <property type="entry name" value="PKS_PP"/>
    <property type="match status" value="1"/>
</dbReference>
<comment type="cofactor">
    <cofactor evidence="1">
        <name>pantetheine 4'-phosphate</name>
        <dbReference type="ChEBI" id="CHEBI:47942"/>
    </cofactor>
</comment>
<feature type="domain" description="PKS/mFAS DH" evidence="9">
    <location>
        <begin position="1118"/>
        <end position="1377"/>
    </location>
</feature>
<dbReference type="Gene3D" id="3.40.366.10">
    <property type="entry name" value="Malonyl-Coenzyme A Acyl Carrier Protein, domain 2"/>
    <property type="match status" value="1"/>
</dbReference>
<dbReference type="SMART" id="SM00827">
    <property type="entry name" value="PKS_AT"/>
    <property type="match status" value="1"/>
</dbReference>
<protein>
    <recommendedName>
        <fullName evidence="12">Type I polyketide synthase</fullName>
    </recommendedName>
</protein>
<evidence type="ECO:0000256" key="5">
    <source>
        <dbReference type="ARBA" id="ARBA00023315"/>
    </source>
</evidence>
<dbReference type="PROSITE" id="PS52004">
    <property type="entry name" value="KS3_2"/>
    <property type="match status" value="1"/>
</dbReference>
<dbReference type="InterPro" id="IPR049552">
    <property type="entry name" value="PKS_DH_N"/>
</dbReference>
<dbReference type="SMART" id="SM00826">
    <property type="entry name" value="PKS_DH"/>
    <property type="match status" value="1"/>
</dbReference>
<dbReference type="SUPFAM" id="SSF47336">
    <property type="entry name" value="ACP-like"/>
    <property type="match status" value="1"/>
</dbReference>
<dbReference type="Pfam" id="PF13193">
    <property type="entry name" value="AMP-binding_C"/>
    <property type="match status" value="1"/>
</dbReference>
<dbReference type="PANTHER" id="PTHR43775">
    <property type="entry name" value="FATTY ACID SYNTHASE"/>
    <property type="match status" value="1"/>
</dbReference>
<dbReference type="InterPro" id="IPR016039">
    <property type="entry name" value="Thiolase-like"/>
</dbReference>
<dbReference type="Gene3D" id="1.10.287.1960">
    <property type="match status" value="1"/>
</dbReference>
<evidence type="ECO:0000256" key="4">
    <source>
        <dbReference type="ARBA" id="ARBA00022679"/>
    </source>
</evidence>
<evidence type="ECO:0000313" key="11">
    <source>
        <dbReference type="Proteomes" id="UP000680865"/>
    </source>
</evidence>
<dbReference type="SUPFAM" id="SSF51735">
    <property type="entry name" value="NAD(P)-binding Rossmann-fold domains"/>
    <property type="match status" value="2"/>
</dbReference>
<dbReference type="InterPro" id="IPR020806">
    <property type="entry name" value="PKS_PP-bd"/>
</dbReference>
<dbReference type="SUPFAM" id="SSF53474">
    <property type="entry name" value="alpha/beta-Hydrolases"/>
    <property type="match status" value="1"/>
</dbReference>
<keyword evidence="4" id="KW-0808">Transferase</keyword>
<dbReference type="InterPro" id="IPR020807">
    <property type="entry name" value="PKS_DH"/>
</dbReference>
<evidence type="ECO:0000313" key="10">
    <source>
        <dbReference type="EMBL" id="GIM83045.1"/>
    </source>
</evidence>
<dbReference type="CDD" id="cd04433">
    <property type="entry name" value="AFD_class_I"/>
    <property type="match status" value="1"/>
</dbReference>
<dbReference type="Pfam" id="PF00975">
    <property type="entry name" value="Thioesterase"/>
    <property type="match status" value="1"/>
</dbReference>
<dbReference type="Gene3D" id="3.40.47.10">
    <property type="match status" value="1"/>
</dbReference>
<dbReference type="CDD" id="cd00833">
    <property type="entry name" value="PKS"/>
    <property type="match status" value="1"/>
</dbReference>
<dbReference type="InterPro" id="IPR032821">
    <property type="entry name" value="PKS_assoc"/>
</dbReference>
<dbReference type="SUPFAM" id="SSF53901">
    <property type="entry name" value="Thiolase-like"/>
    <property type="match status" value="1"/>
</dbReference>
<dbReference type="SMART" id="SM00822">
    <property type="entry name" value="PKS_KR"/>
    <property type="match status" value="1"/>
</dbReference>
<feature type="active site" description="Proton donor; for dehydratase activity" evidence="6">
    <location>
        <position position="1301"/>
    </location>
</feature>
<dbReference type="InterPro" id="IPR014031">
    <property type="entry name" value="Ketoacyl_synth_C"/>
</dbReference>
<dbReference type="InterPro" id="IPR042104">
    <property type="entry name" value="PKS_dehydratase_sf"/>
</dbReference>
<dbReference type="InterPro" id="IPR055123">
    <property type="entry name" value="SpnB-like_Rossmann"/>
</dbReference>
<keyword evidence="11" id="KW-1185">Reference proteome</keyword>
<dbReference type="PROSITE" id="PS50075">
    <property type="entry name" value="CARRIER"/>
    <property type="match status" value="1"/>
</dbReference>
<dbReference type="InterPro" id="IPR014030">
    <property type="entry name" value="Ketoacyl_synth_N"/>
</dbReference>
<dbReference type="EMBL" id="BOQP01000052">
    <property type="protein sequence ID" value="GIM83045.1"/>
    <property type="molecule type" value="Genomic_DNA"/>
</dbReference>
<dbReference type="Gene3D" id="1.10.1200.10">
    <property type="entry name" value="ACP-like"/>
    <property type="match status" value="1"/>
</dbReference>
<dbReference type="Gene3D" id="3.30.300.30">
    <property type="match status" value="1"/>
</dbReference>
<evidence type="ECO:0000259" key="7">
    <source>
        <dbReference type="PROSITE" id="PS50075"/>
    </source>
</evidence>
<dbReference type="InterPro" id="IPR016035">
    <property type="entry name" value="Acyl_Trfase/lysoPLipase"/>
</dbReference>
<accession>A0A919W183</accession>
<evidence type="ECO:0000259" key="8">
    <source>
        <dbReference type="PROSITE" id="PS52004"/>
    </source>
</evidence>
<dbReference type="InterPro" id="IPR050091">
    <property type="entry name" value="PKS_NRPS_Biosynth_Enz"/>
</dbReference>
<dbReference type="GO" id="GO:0031177">
    <property type="term" value="F:phosphopantetheine binding"/>
    <property type="evidence" value="ECO:0007669"/>
    <property type="project" value="InterPro"/>
</dbReference>
<keyword evidence="3" id="KW-0597">Phosphoprotein</keyword>
<dbReference type="Pfam" id="PF22953">
    <property type="entry name" value="SpnB_Rossmann"/>
    <property type="match status" value="1"/>
</dbReference>
<evidence type="ECO:0000256" key="1">
    <source>
        <dbReference type="ARBA" id="ARBA00001957"/>
    </source>
</evidence>
<dbReference type="GO" id="GO:0006633">
    <property type="term" value="P:fatty acid biosynthetic process"/>
    <property type="evidence" value="ECO:0007669"/>
    <property type="project" value="InterPro"/>
</dbReference>
<dbReference type="InterPro" id="IPR014043">
    <property type="entry name" value="Acyl_transferase_dom"/>
</dbReference>
<dbReference type="Pfam" id="PF21089">
    <property type="entry name" value="PKS_DH_N"/>
    <property type="match status" value="1"/>
</dbReference>
<dbReference type="Proteomes" id="UP000680865">
    <property type="component" value="Unassembled WGS sequence"/>
</dbReference>
<dbReference type="PROSITE" id="PS52019">
    <property type="entry name" value="PKS_MFAS_DH"/>
    <property type="match status" value="1"/>
</dbReference>
<feature type="region of interest" description="C-terminal hotdog fold" evidence="6">
    <location>
        <begin position="1247"/>
        <end position="1377"/>
    </location>
</feature>
<dbReference type="SUPFAM" id="SSF55048">
    <property type="entry name" value="Probable ACP-binding domain of malonyl-CoA ACP transacylase"/>
    <property type="match status" value="1"/>
</dbReference>
<dbReference type="Pfam" id="PF14765">
    <property type="entry name" value="PS-DH"/>
    <property type="match status" value="1"/>
</dbReference>
<evidence type="ECO:0000256" key="3">
    <source>
        <dbReference type="ARBA" id="ARBA00022553"/>
    </source>
</evidence>
<dbReference type="SUPFAM" id="SSF56801">
    <property type="entry name" value="Acetyl-CoA synthetase-like"/>
    <property type="match status" value="1"/>
</dbReference>
<dbReference type="SUPFAM" id="SSF52151">
    <property type="entry name" value="FabD/lysophospholipase-like"/>
    <property type="match status" value="1"/>
</dbReference>
<dbReference type="Pfam" id="PF00501">
    <property type="entry name" value="AMP-binding"/>
    <property type="match status" value="1"/>
</dbReference>
<feature type="domain" description="Ketosynthase family 3 (KS3)" evidence="8">
    <location>
        <begin position="273"/>
        <end position="699"/>
    </location>
</feature>
<feature type="domain" description="Carrier" evidence="7">
    <location>
        <begin position="1743"/>
        <end position="1821"/>
    </location>
</feature>
<dbReference type="Gene3D" id="3.40.50.1820">
    <property type="entry name" value="alpha/beta hydrolase"/>
    <property type="match status" value="1"/>
</dbReference>
<dbReference type="Gene3D" id="3.10.129.110">
    <property type="entry name" value="Polyketide synthase dehydratase"/>
    <property type="match status" value="1"/>
</dbReference>
<dbReference type="InterPro" id="IPR001031">
    <property type="entry name" value="Thioesterase"/>
</dbReference>
<dbReference type="SMART" id="SM01294">
    <property type="entry name" value="PKS_PP_betabranch"/>
    <property type="match status" value="1"/>
</dbReference>
<dbReference type="InterPro" id="IPR029058">
    <property type="entry name" value="AB_hydrolase_fold"/>
</dbReference>
<name>A0A919W183_9ACTN</name>
<dbReference type="InterPro" id="IPR025110">
    <property type="entry name" value="AMP-bd_C"/>
</dbReference>
<dbReference type="Pfam" id="PF00550">
    <property type="entry name" value="PP-binding"/>
    <property type="match status" value="1"/>
</dbReference>
<dbReference type="GO" id="GO:0004315">
    <property type="term" value="F:3-oxoacyl-[acyl-carrier-protein] synthase activity"/>
    <property type="evidence" value="ECO:0007669"/>
    <property type="project" value="InterPro"/>
</dbReference>
<dbReference type="InterPro" id="IPR013968">
    <property type="entry name" value="PKS_KR"/>
</dbReference>
<dbReference type="Pfam" id="PF16197">
    <property type="entry name" value="KAsynt_C_assoc"/>
    <property type="match status" value="1"/>
</dbReference>
<evidence type="ECO:0000259" key="9">
    <source>
        <dbReference type="PROSITE" id="PS52019"/>
    </source>
</evidence>
<comment type="caution">
    <text evidence="10">The sequence shown here is derived from an EMBL/GenBank/DDBJ whole genome shotgun (WGS) entry which is preliminary data.</text>
</comment>
<dbReference type="Gene3D" id="3.40.50.720">
    <property type="entry name" value="NAD(P)-binding Rossmann-like Domain"/>
    <property type="match status" value="1"/>
</dbReference>
<dbReference type="Pfam" id="PF00698">
    <property type="entry name" value="Acyl_transf_1"/>
    <property type="match status" value="1"/>
</dbReference>
<dbReference type="GO" id="GO:0004312">
    <property type="term" value="F:fatty acid synthase activity"/>
    <property type="evidence" value="ECO:0007669"/>
    <property type="project" value="TreeGrafter"/>
</dbReference>
<reference evidence="10" key="1">
    <citation type="submission" date="2021-03" db="EMBL/GenBank/DDBJ databases">
        <title>Whole genome shotgun sequence of Actinoplanes consettensis NBRC 14913.</title>
        <authorList>
            <person name="Komaki H."/>
            <person name="Tamura T."/>
        </authorList>
    </citation>
    <scope>NUCLEOTIDE SEQUENCE</scope>
    <source>
        <strain evidence="10">NBRC 14913</strain>
    </source>
</reference>
<dbReference type="InterPro" id="IPR000873">
    <property type="entry name" value="AMP-dep_synth/lig_dom"/>
</dbReference>
<feature type="region of interest" description="N-terminal hotdog fold" evidence="6">
    <location>
        <begin position="1118"/>
        <end position="1232"/>
    </location>
</feature>
<dbReference type="InterPro" id="IPR057326">
    <property type="entry name" value="KR_dom"/>
</dbReference>
<keyword evidence="2" id="KW-0596">Phosphopantetheine</keyword>
<dbReference type="SMART" id="SM00825">
    <property type="entry name" value="PKS_KS"/>
    <property type="match status" value="1"/>
</dbReference>
<gene>
    <name evidence="10" type="ORF">Aco04nite_84660</name>
</gene>
<dbReference type="InterPro" id="IPR016036">
    <property type="entry name" value="Malonyl_transacylase_ACP-bd"/>
</dbReference>
<dbReference type="Pfam" id="PF00109">
    <property type="entry name" value="ketoacyl-synt"/>
    <property type="match status" value="1"/>
</dbReference>
<dbReference type="Pfam" id="PF02801">
    <property type="entry name" value="Ketoacyl-synt_C"/>
    <property type="match status" value="1"/>
</dbReference>
<dbReference type="InterPro" id="IPR020841">
    <property type="entry name" value="PKS_Beta-ketoAc_synthase_dom"/>
</dbReference>
<keyword evidence="5" id="KW-0012">Acyltransferase</keyword>
<dbReference type="InterPro" id="IPR009081">
    <property type="entry name" value="PP-bd_ACP"/>
</dbReference>
<dbReference type="PANTHER" id="PTHR43775:SF51">
    <property type="entry name" value="INACTIVE PHENOLPHTHIOCEROL SYNTHESIS POLYKETIDE SYNTHASE TYPE I PKS1-RELATED"/>
    <property type="match status" value="1"/>
</dbReference>
<dbReference type="Pfam" id="PF08659">
    <property type="entry name" value="KR"/>
    <property type="match status" value="1"/>
</dbReference>
<dbReference type="Gene3D" id="3.40.50.12780">
    <property type="entry name" value="N-terminal domain of ligase-like"/>
    <property type="match status" value="1"/>
</dbReference>
<dbReference type="InterPro" id="IPR049900">
    <property type="entry name" value="PKS_mFAS_DH"/>
</dbReference>
<dbReference type="InterPro" id="IPR018201">
    <property type="entry name" value="Ketoacyl_synth_AS"/>
</dbReference>
<dbReference type="PROSITE" id="PS00606">
    <property type="entry name" value="KS3_1"/>
    <property type="match status" value="1"/>
</dbReference>
<organism evidence="10 11">
    <name type="scientific">Winogradskya consettensis</name>
    <dbReference type="NCBI Taxonomy" id="113560"/>
    <lineage>
        <taxon>Bacteria</taxon>
        <taxon>Bacillati</taxon>
        <taxon>Actinomycetota</taxon>
        <taxon>Actinomycetes</taxon>
        <taxon>Micromonosporales</taxon>
        <taxon>Micromonosporaceae</taxon>
        <taxon>Winogradskya</taxon>
    </lineage>
</organism>
<evidence type="ECO:0000256" key="6">
    <source>
        <dbReference type="PROSITE-ProRule" id="PRU01363"/>
    </source>
</evidence>
<dbReference type="InterPro" id="IPR001227">
    <property type="entry name" value="Ac_transferase_dom_sf"/>
</dbReference>
<proteinExistence type="predicted"/>
<dbReference type="InterPro" id="IPR049551">
    <property type="entry name" value="PKS_DH_C"/>
</dbReference>
<feature type="active site" description="Proton acceptor; for dehydratase activity" evidence="6">
    <location>
        <position position="1150"/>
    </location>
</feature>
<dbReference type="InterPro" id="IPR020802">
    <property type="entry name" value="TesA-like"/>
</dbReference>
<dbReference type="Gene3D" id="3.30.70.250">
    <property type="entry name" value="Malonyl-CoA ACP transacylase, ACP-binding"/>
    <property type="match status" value="1"/>
</dbReference>
<dbReference type="CDD" id="cd08956">
    <property type="entry name" value="KR_3_FAS_SDR_x"/>
    <property type="match status" value="1"/>
</dbReference>
<dbReference type="InterPro" id="IPR045851">
    <property type="entry name" value="AMP-bd_C_sf"/>
</dbReference>
<dbReference type="Gene3D" id="3.30.70.3290">
    <property type="match status" value="1"/>
</dbReference>
<dbReference type="FunFam" id="3.40.47.10:FF:000019">
    <property type="entry name" value="Polyketide synthase type I"/>
    <property type="match status" value="1"/>
</dbReference>
<dbReference type="InterPro" id="IPR042099">
    <property type="entry name" value="ANL_N_sf"/>
</dbReference>
<dbReference type="InterPro" id="IPR036736">
    <property type="entry name" value="ACP-like_sf"/>
</dbReference>
<evidence type="ECO:0000256" key="2">
    <source>
        <dbReference type="ARBA" id="ARBA00022450"/>
    </source>
</evidence>
<sequence>MLGVVVLGATAIILPYPSDSDLIDALESAEPTVLTGVPTTYHRLLATLKEQKVASKGLRLCVTGGAPCPPELRLAIREALGAPLVNTYGSTETCGAIAMELPGPAPAEGSVGRVVGFEVRIVEGEVWLRGPSLMRGYFNQPEATAEVLVDGWYRTGDLGRLENGHLFLSGRARDLIIRGGANVHPAEIERVLIGLPGVADAAVAGRAHHRLGQVAVGYVVPANKDVDPVALLAACRRVMSAAKAPDEIRLVDAIPRTATGKVIRDQLDSTTDRDPIAIVAMACRYPGGVESPEDLWALVDNEVDAITPFPADRGWASDLYDPDPDSAGHTYARNGGFLQSATDFDPAPFGIGQTEALAMDPQQRVLLETAWELWERAGIDPASVRGSDTGTYVGLMYRDYANGVDSVPAEVEGHLGLGSAGSVASGRIAYTFGLTGPAVTVDTACSSSLVALHAAARALSSGDCALAIAGGATVMSTPAPFVGFSRLRGLSPDGRVKAFSADADGTAWAEGVGLLLLERLEDAQRNGHPVLGLLRGTAVGSDGASNGLAAPHGPAQQRVIRAALKDAGLGAADVDAVEAHGTGTLLGDPIEAQALLATYGRDRPSGRPLWLGTVKSNIGHTQAAAGVAGVIKMVEAFRHGTLPRTLHVDRPNEHVDWTAGDVSLLTSARPWPRSAERPRRAGISSFGISGTNAHVIIEEPPADPAPESTTQPGMPLLFAAADEQALQDTAARLLEHEKLEHGKVEPRKVEPRKPEHGPVDATALGTTRAVQRFRAAVTGGSEGLAALAAGRAHPNVALGTGRPPGQVVFLFPGQGAQRPGMRDLLPFDVFRSAYDEVMKALGDPAEGDRTENAQPGLFAFGVAAHRLLQSWGIQPGLLIGHSIGELAAAHIAGILSLEDAAKLVSARARLMGELPPGGAMAAVKASEAEIVPLLDDRVGIAAINGPRDIVISGDEAAVERVTRGFRAKALRVSHAFHSVRMEPMLDEFAQVAASLDYRKPAIAIVSTLTGLPATGDDLRSAGYWVRQVREPVRFAAAISDVTGLFVELGPAPALAALVPHEVLPVSADGAARLWAYGVDVDRVALLGRGDPKVAATLPTYPFQRKRFWLSEGSAPARKRLLDTMFAVPGTGRHMATGRLSLTAQPWLRDHAIGGEPLVPGTAFVELATAFGRWAGVPVVAELAISQGLVVTDDEVDLQLILGEPEPDGTRALEIHAQQLHASGRCEPAAPEADDDWTWAAVWPPEGATPIDIAELYADGGYGPAFRGVTAAWRHGDHMYAEVSLPSAAGNGGADLHPALVDAALHPARLFDAGDRTQRLPFVWSGVRRYAGGATSARVRLTRGAPDQIAVRLAGPDARPLLSVESLTLRSVPRALFRPSWVPVTLPTSGPGRQVLDLSYAAPRTPGDVRDQVWSAAEKLRSLLPGPEPLVVTTRSAAVAGLVRVAAAEYPGQVALVELDGTPESEEALPAAIRATDPELRITRGEVGAPRLVRAESDTEGTADFGAGSVLITGGTGALAGVVARHLAGAHGVLNMVLVSRSGDRAAGAASLKKDLGDRVSIVAADISDRAALARVLAQADPPVTAVVHAAGVIDDGTIESLSRERADAVLRPKVDAAWHLDELTGDLAAFILFSSASGLLGNPGQGAYAAGNSFLDDLARRRHAAGRPALSLAWGPLDLDGGMEIGRSRLRPMTPQEITAAFDAALHSAEPVLAPIVLDRPAAARPAPERPQPVSLRGLSGEELTAKLNLLVRDEVASELGYPDPAMVDVRTAFTDQGLDSVGSIQLRTRLVAATGVPMPATVVFDHPSPAALAQWIAGELAHAPAVPVVAEAPRTVAELFHAIAGSGQYCMAVNLLISASALPSRRGDEAAPPVALADSADGPVLVCLPSFGPLGVAEFLPFSRAVGGAVAVVPLPGFDARPRVPTSFDDLIAQLADLAAQAAYGRPFVLVGRSSGGQLAHAVTALLERRDRRPAGLVLLDTYENDLGAVTREEWLAALLASGLSRLRGRLDPAAEQAALLGAGAYLRLMRGWHPAPLSTPSLLVGVASPVAGMPADWKTSRSGPHTRVEVPGDHLTMLDEQAAATAAAVRAWLSDPHHDAGEVVQDGGDAGADGG</sequence>
<dbReference type="SMART" id="SM00824">
    <property type="entry name" value="PKS_TE"/>
    <property type="match status" value="1"/>
</dbReference>